<accession>A0A0Q0REQ6</accession>
<protein>
    <submittedName>
        <fullName evidence="1">Uncharacterized protein</fullName>
    </submittedName>
</protein>
<dbReference type="Proteomes" id="UP000050320">
    <property type="component" value="Unassembled WGS sequence"/>
</dbReference>
<proteinExistence type="predicted"/>
<name>A0A0Q0REQ6_9ARCH</name>
<comment type="caution">
    <text evidence="1">The sequence shown here is derived from an EMBL/GenBank/DDBJ whole genome shotgun (WGS) entry which is preliminary data.</text>
</comment>
<sequence length="78" mass="9153">MNIKSGHVLRSYLYPQHNDTLKKFKRIQIEYHHGYEKLKDKLEDAGFTVTYTETVKVFDKDAIEHNMSIGYIYAKSGV</sequence>
<evidence type="ECO:0000313" key="2">
    <source>
        <dbReference type="Proteomes" id="UP000050320"/>
    </source>
</evidence>
<evidence type="ECO:0000313" key="1">
    <source>
        <dbReference type="EMBL" id="KQB33573.1"/>
    </source>
</evidence>
<organism evidence="1 2">
    <name type="scientific">Acidiplasma aeolicum</name>
    <dbReference type="NCBI Taxonomy" id="507754"/>
    <lineage>
        <taxon>Archaea</taxon>
        <taxon>Methanobacteriati</taxon>
        <taxon>Thermoplasmatota</taxon>
        <taxon>Thermoplasmata</taxon>
        <taxon>Thermoplasmatales</taxon>
        <taxon>Ferroplasmaceae</taxon>
        <taxon>Acidiplasma</taxon>
    </lineage>
</organism>
<keyword evidence="2" id="KW-1185">Reference proteome</keyword>
<reference evidence="1 2" key="1">
    <citation type="submission" date="2015-09" db="EMBL/GenBank/DDBJ databases">
        <title>Heavy metals and arsenic resistance mechanisms in polyextremophilic archaea of the family Ferroplasmaceae.</title>
        <authorList>
            <person name="Bulaev A.G."/>
            <person name="Kanygina A.V."/>
        </authorList>
    </citation>
    <scope>NUCLEOTIDE SEQUENCE [LARGE SCALE GENOMIC DNA]</scope>
    <source>
        <strain evidence="1 2">VT</strain>
    </source>
</reference>
<gene>
    <name evidence="1" type="ORF">AOG54_06840</name>
</gene>
<dbReference type="EMBL" id="LKBG01000288">
    <property type="protein sequence ID" value="KQB33573.1"/>
    <property type="molecule type" value="Genomic_DNA"/>
</dbReference>
<dbReference type="OrthoDB" id="57441at2157"/>
<dbReference type="AlphaFoldDB" id="A0A0Q0REQ6"/>
<dbReference type="RefSeq" id="WP_156324238.1">
    <property type="nucleotide sequence ID" value="NZ_LJCQ01000192.1"/>
</dbReference>